<evidence type="ECO:0000313" key="2">
    <source>
        <dbReference type="Proteomes" id="UP000198406"/>
    </source>
</evidence>
<dbReference type="Proteomes" id="UP000198406">
    <property type="component" value="Unassembled WGS sequence"/>
</dbReference>
<accession>A0A1Z5KMC7</accession>
<dbReference type="AlphaFoldDB" id="A0A1Z5KMC7"/>
<gene>
    <name evidence="1" type="ORF">FisN_23Lh108</name>
</gene>
<reference evidence="1 2" key="1">
    <citation type="journal article" date="2015" name="Plant Cell">
        <title>Oil accumulation by the oleaginous diatom Fistulifera solaris as revealed by the genome and transcriptome.</title>
        <authorList>
            <person name="Tanaka T."/>
            <person name="Maeda Y."/>
            <person name="Veluchamy A."/>
            <person name="Tanaka M."/>
            <person name="Abida H."/>
            <person name="Marechal E."/>
            <person name="Bowler C."/>
            <person name="Muto M."/>
            <person name="Sunaga Y."/>
            <person name="Tanaka M."/>
            <person name="Yoshino T."/>
            <person name="Taniguchi T."/>
            <person name="Fukuda Y."/>
            <person name="Nemoto M."/>
            <person name="Matsumoto M."/>
            <person name="Wong P.S."/>
            <person name="Aburatani S."/>
            <person name="Fujibuchi W."/>
        </authorList>
    </citation>
    <scope>NUCLEOTIDE SEQUENCE [LARGE SCALE GENOMIC DNA]</scope>
    <source>
        <strain evidence="1 2">JPCC DA0580</strain>
    </source>
</reference>
<protein>
    <submittedName>
        <fullName evidence="1">Uncharacterized protein</fullName>
    </submittedName>
</protein>
<evidence type="ECO:0000313" key="1">
    <source>
        <dbReference type="EMBL" id="GAX27317.1"/>
    </source>
</evidence>
<dbReference type="InParanoid" id="A0A1Z5KMC7"/>
<comment type="caution">
    <text evidence="1">The sequence shown here is derived from an EMBL/GenBank/DDBJ whole genome shotgun (WGS) entry which is preliminary data.</text>
</comment>
<proteinExistence type="predicted"/>
<dbReference type="EMBL" id="BDSP01000255">
    <property type="protein sequence ID" value="GAX27317.1"/>
    <property type="molecule type" value="Genomic_DNA"/>
</dbReference>
<keyword evidence="2" id="KW-1185">Reference proteome</keyword>
<organism evidence="1 2">
    <name type="scientific">Fistulifera solaris</name>
    <name type="common">Oleaginous diatom</name>
    <dbReference type="NCBI Taxonomy" id="1519565"/>
    <lineage>
        <taxon>Eukaryota</taxon>
        <taxon>Sar</taxon>
        <taxon>Stramenopiles</taxon>
        <taxon>Ochrophyta</taxon>
        <taxon>Bacillariophyta</taxon>
        <taxon>Bacillariophyceae</taxon>
        <taxon>Bacillariophycidae</taxon>
        <taxon>Naviculales</taxon>
        <taxon>Naviculaceae</taxon>
        <taxon>Fistulifera</taxon>
    </lineage>
</organism>
<name>A0A1Z5KMC7_FISSO</name>
<sequence>MSTREQINMIVYNTVQEELFFLEAEQPLNDDEMSILVESMLDEEMYGISLPEIMQDECPDRCSVSEDSSSMSEGTDLNGSAHVEDVCALPVKPHEEHPFKTCRHCKGKIPLPLLFSTIPSPLHLPKEKCDGSSLNAFLMASVSLHETHPCSCKPRKKNASKIGTKYNKDKVATKTKVASKIKDGIVRR</sequence>